<dbReference type="CDD" id="cd06588">
    <property type="entry name" value="PhnB_like"/>
    <property type="match status" value="1"/>
</dbReference>
<protein>
    <submittedName>
        <fullName evidence="2">3-demethylubiquinone-9 3-methyltransferase</fullName>
    </submittedName>
</protein>
<dbReference type="PATRIC" id="fig|1961.12.peg.3293"/>
<organism evidence="2 3">
    <name type="scientific">Streptomyces virginiae</name>
    <name type="common">Streptomyces cinnamonensis</name>
    <dbReference type="NCBI Taxonomy" id="1961"/>
    <lineage>
        <taxon>Bacteria</taxon>
        <taxon>Bacillati</taxon>
        <taxon>Actinomycetota</taxon>
        <taxon>Actinomycetes</taxon>
        <taxon>Kitasatosporales</taxon>
        <taxon>Streptomycetaceae</taxon>
        <taxon>Streptomyces</taxon>
    </lineage>
</organism>
<keyword evidence="2" id="KW-0808">Transferase</keyword>
<dbReference type="PANTHER" id="PTHR33990">
    <property type="entry name" value="PROTEIN YJDN-RELATED"/>
    <property type="match status" value="1"/>
</dbReference>
<comment type="caution">
    <text evidence="2">The sequence shown here is derived from an EMBL/GenBank/DDBJ whole genome shotgun (WGS) entry which is preliminary data.</text>
</comment>
<reference evidence="3" key="1">
    <citation type="submission" date="2015-07" db="EMBL/GenBank/DDBJ databases">
        <authorList>
            <consortium name="Consortium for Microbial Forensics and Genomics (microFORGE)"/>
            <person name="Knight B.M."/>
            <person name="Roberts D.P."/>
            <person name="Lin D."/>
            <person name="Hari K."/>
            <person name="Fletcher J."/>
            <person name="Melcher U."/>
            <person name="Blagden T."/>
            <person name="Winegar R.A."/>
        </authorList>
    </citation>
    <scope>NUCLEOTIDE SEQUENCE [LARGE SCALE GENOMIC DNA]</scope>
    <source>
        <strain evidence="3">NRRL B-1447</strain>
    </source>
</reference>
<dbReference type="OrthoDB" id="9795306at2"/>
<dbReference type="RefSeq" id="WP_053171126.1">
    <property type="nucleotide sequence ID" value="NZ_LGUV01000144.1"/>
</dbReference>
<keyword evidence="2" id="KW-0830">Ubiquinone</keyword>
<dbReference type="Gene3D" id="3.30.720.110">
    <property type="match status" value="1"/>
</dbReference>
<dbReference type="PANTHER" id="PTHR33990:SF4">
    <property type="entry name" value="PHNB-LIKE DOMAIN-CONTAINING PROTEIN"/>
    <property type="match status" value="1"/>
</dbReference>
<keyword evidence="2" id="KW-0489">Methyltransferase</keyword>
<dbReference type="SUPFAM" id="SSF54593">
    <property type="entry name" value="Glyoxalase/Bleomycin resistance protein/Dihydroxybiphenyl dioxygenase"/>
    <property type="match status" value="1"/>
</dbReference>
<gene>
    <name evidence="2" type="ORF">ADK75_14250</name>
</gene>
<dbReference type="InterPro" id="IPR009725">
    <property type="entry name" value="3_dmu_93_MTrfase"/>
</dbReference>
<dbReference type="GO" id="GO:0032259">
    <property type="term" value="P:methylation"/>
    <property type="evidence" value="ECO:0007669"/>
    <property type="project" value="UniProtKB-KW"/>
</dbReference>
<evidence type="ECO:0000313" key="2">
    <source>
        <dbReference type="EMBL" id="KOG54512.1"/>
    </source>
</evidence>
<dbReference type="GO" id="GO:0008168">
    <property type="term" value="F:methyltransferase activity"/>
    <property type="evidence" value="ECO:0007669"/>
    <property type="project" value="UniProtKB-KW"/>
</dbReference>
<dbReference type="Pfam" id="PF06983">
    <property type="entry name" value="3-dmu-9_3-mt"/>
    <property type="match status" value="1"/>
</dbReference>
<dbReference type="Proteomes" id="UP000037084">
    <property type="component" value="Unassembled WGS sequence"/>
</dbReference>
<dbReference type="AlphaFoldDB" id="A0A0L8MVU1"/>
<dbReference type="InterPro" id="IPR029068">
    <property type="entry name" value="Glyas_Bleomycin-R_OHBP_Dase"/>
</dbReference>
<evidence type="ECO:0000313" key="3">
    <source>
        <dbReference type="Proteomes" id="UP000037084"/>
    </source>
</evidence>
<accession>A0A0L8MVU1</accession>
<dbReference type="Gene3D" id="3.30.720.100">
    <property type="match status" value="1"/>
</dbReference>
<proteinExistence type="predicted"/>
<dbReference type="PIRSF" id="PIRSF021700">
    <property type="entry name" value="3_dmu_93_MTrfase"/>
    <property type="match status" value="1"/>
</dbReference>
<dbReference type="EMBL" id="LGUV01000144">
    <property type="protein sequence ID" value="KOG54512.1"/>
    <property type="molecule type" value="Genomic_DNA"/>
</dbReference>
<sequence length="147" mass="15879">MTITPSPQKITTFLMFEGRAEEAMTFYLSLFDDAEVLGISRYGADESGPGAGAEGTVRHAAFSLAGQTFMCIDSPAKHEFGFTPAVSLYVQCDSEAEIERLYGALAEQGTELMPLGSYGFSTRFGWVNDRFGVSWQLNLPGGAEPGQ</sequence>
<name>A0A0L8MVU1_STRVG</name>
<evidence type="ECO:0000259" key="1">
    <source>
        <dbReference type="Pfam" id="PF06983"/>
    </source>
</evidence>
<feature type="domain" description="PhnB-like" evidence="1">
    <location>
        <begin position="8"/>
        <end position="137"/>
    </location>
</feature>
<dbReference type="InterPro" id="IPR028973">
    <property type="entry name" value="PhnB-like"/>
</dbReference>